<evidence type="ECO:0008006" key="3">
    <source>
        <dbReference type="Google" id="ProtNLM"/>
    </source>
</evidence>
<dbReference type="RefSeq" id="WP_194451078.1">
    <property type="nucleotide sequence ID" value="NZ_CP063849.1"/>
</dbReference>
<organism evidence="1 2">
    <name type="scientific">Paludibaculum fermentans</name>
    <dbReference type="NCBI Taxonomy" id="1473598"/>
    <lineage>
        <taxon>Bacteria</taxon>
        <taxon>Pseudomonadati</taxon>
        <taxon>Acidobacteriota</taxon>
        <taxon>Terriglobia</taxon>
        <taxon>Bryobacterales</taxon>
        <taxon>Bryobacteraceae</taxon>
        <taxon>Paludibaculum</taxon>
    </lineage>
</organism>
<gene>
    <name evidence="1" type="ORF">IRI77_05525</name>
</gene>
<dbReference type="Proteomes" id="UP000593892">
    <property type="component" value="Chromosome"/>
</dbReference>
<dbReference type="EMBL" id="CP063849">
    <property type="protein sequence ID" value="QOY89416.1"/>
    <property type="molecule type" value="Genomic_DNA"/>
</dbReference>
<evidence type="ECO:0000313" key="2">
    <source>
        <dbReference type="Proteomes" id="UP000593892"/>
    </source>
</evidence>
<accession>A0A7S7NT92</accession>
<reference evidence="1 2" key="1">
    <citation type="submission" date="2020-10" db="EMBL/GenBank/DDBJ databases">
        <title>Complete genome sequence of Paludibaculum fermentans P105T, a facultatively anaerobic acidobacterium capable of dissimilatory Fe(III) reduction.</title>
        <authorList>
            <person name="Dedysh S.N."/>
            <person name="Beletsky A.V."/>
            <person name="Kulichevskaya I.S."/>
            <person name="Mardanov A.V."/>
            <person name="Ravin N.V."/>
        </authorList>
    </citation>
    <scope>NUCLEOTIDE SEQUENCE [LARGE SCALE GENOMIC DNA]</scope>
    <source>
        <strain evidence="1 2">P105</strain>
    </source>
</reference>
<dbReference type="AlphaFoldDB" id="A0A7S7NT92"/>
<dbReference type="KEGG" id="pfer:IRI77_05525"/>
<name>A0A7S7NT92_PALFE</name>
<sequence length="420" mass="46089">MRFAPFLLTRQKLPSHVLSDIPGTVRFELQNSGFAQRVGPGASVAIGVGSRGIANIDIIVRTVVEWWKEQGAKPFIFPAMGSHGAATATGQAEVLAKYGITETNMGCPIRSALNVVNLGTTPEGIDVVMDRLAFQSGAVMMCSRVKWHTDFEGKLESGLFKMMAIGLGKFAGAQRYHTHGYRLGLEAVIRSVGRQVIASGKILGGLAILEDGNHETGHVEAVPASTMEQREEELLVQVKSWMPRIPLQDLDLLIVNQLGKNISGAGMDPKVINRTVYGDYNPWPYAPRVGRVFLREIHPMSYGNAVGLGMSDIANSRVIKGMKKKPTYVNGLTSGAMASIRIPVHFPTDRECLKQIWRTVGVMEPSQLKIGWIRNSQDLTVMAFTENLRGELEANPMVEILEQPRELEFDGKGDLINWLA</sequence>
<proteinExistence type="predicted"/>
<protein>
    <recommendedName>
        <fullName evidence="3">LarA-like N-terminal domain-containing protein</fullName>
    </recommendedName>
</protein>
<dbReference type="Gene3D" id="3.40.50.11440">
    <property type="match status" value="1"/>
</dbReference>
<evidence type="ECO:0000313" key="1">
    <source>
        <dbReference type="EMBL" id="QOY89416.1"/>
    </source>
</evidence>
<keyword evidence="2" id="KW-1185">Reference proteome</keyword>